<dbReference type="Pfam" id="PF22725">
    <property type="entry name" value="GFO_IDH_MocA_C3"/>
    <property type="match status" value="1"/>
</dbReference>
<dbReference type="InterPro" id="IPR052515">
    <property type="entry name" value="Gfo/Idh/MocA_Oxidoreductase"/>
</dbReference>
<dbReference type="InterPro" id="IPR036291">
    <property type="entry name" value="NAD(P)-bd_dom_sf"/>
</dbReference>
<dbReference type="EMBL" id="JACCBX010000001">
    <property type="protein sequence ID" value="NYE03459.1"/>
    <property type="molecule type" value="Genomic_DNA"/>
</dbReference>
<dbReference type="Gene3D" id="3.40.50.720">
    <property type="entry name" value="NAD(P)-binding Rossmann-like Domain"/>
    <property type="match status" value="1"/>
</dbReference>
<organism evidence="3 4">
    <name type="scientific">Neobacillus niacini</name>
    <dbReference type="NCBI Taxonomy" id="86668"/>
    <lineage>
        <taxon>Bacteria</taxon>
        <taxon>Bacillati</taxon>
        <taxon>Bacillota</taxon>
        <taxon>Bacilli</taxon>
        <taxon>Bacillales</taxon>
        <taxon>Bacillaceae</taxon>
        <taxon>Neobacillus</taxon>
    </lineage>
</organism>
<evidence type="ECO:0000313" key="4">
    <source>
        <dbReference type="Proteomes" id="UP000548423"/>
    </source>
</evidence>
<protein>
    <submittedName>
        <fullName evidence="3">Dehydrogenase</fullName>
    </submittedName>
</protein>
<name>A0A852T6J6_9BACI</name>
<comment type="caution">
    <text evidence="3">The sequence shown here is derived from an EMBL/GenBank/DDBJ whole genome shotgun (WGS) entry which is preliminary data.</text>
</comment>
<dbReference type="SUPFAM" id="SSF51735">
    <property type="entry name" value="NAD(P)-binding Rossmann-fold domains"/>
    <property type="match status" value="1"/>
</dbReference>
<dbReference type="PANTHER" id="PTHR43249">
    <property type="entry name" value="UDP-N-ACETYL-2-AMINO-2-DEOXY-D-GLUCURONATE OXIDASE"/>
    <property type="match status" value="1"/>
</dbReference>
<feature type="domain" description="GFO/IDH/MocA-like oxidoreductase" evidence="2">
    <location>
        <begin position="141"/>
        <end position="244"/>
    </location>
</feature>
<reference evidence="4" key="2">
    <citation type="submission" date="2020-08" db="EMBL/GenBank/DDBJ databases">
        <title>The Agave Microbiome: Exploring the role of microbial communities in plant adaptations to desert environments.</title>
        <authorList>
            <person name="Partida-Martinez L.P."/>
        </authorList>
    </citation>
    <scope>NUCLEOTIDE SEQUENCE [LARGE SCALE GENOMIC DNA]</scope>
    <source>
        <strain evidence="4">AT2.8</strain>
    </source>
</reference>
<evidence type="ECO:0000313" key="3">
    <source>
        <dbReference type="EMBL" id="NYE03459.1"/>
    </source>
</evidence>
<feature type="domain" description="Gfo/Idh/MocA-like oxidoreductase N-terminal" evidence="1">
    <location>
        <begin position="4"/>
        <end position="121"/>
    </location>
</feature>
<dbReference type="InterPro" id="IPR000683">
    <property type="entry name" value="Gfo/Idh/MocA-like_OxRdtase_N"/>
</dbReference>
<dbReference type="SUPFAM" id="SSF55347">
    <property type="entry name" value="Glyceraldehyde-3-phosphate dehydrogenase-like, C-terminal domain"/>
    <property type="match status" value="1"/>
</dbReference>
<dbReference type="PANTHER" id="PTHR43249:SF1">
    <property type="entry name" value="D-GLUCOSIDE 3-DEHYDROGENASE"/>
    <property type="match status" value="1"/>
</dbReference>
<dbReference type="Proteomes" id="UP000548423">
    <property type="component" value="Unassembled WGS sequence"/>
</dbReference>
<gene>
    <name evidence="3" type="ORF">F4694_000178</name>
</gene>
<evidence type="ECO:0000259" key="2">
    <source>
        <dbReference type="Pfam" id="PF22725"/>
    </source>
</evidence>
<dbReference type="Pfam" id="PF01408">
    <property type="entry name" value="GFO_IDH_MocA"/>
    <property type="match status" value="1"/>
</dbReference>
<reference evidence="4" key="1">
    <citation type="submission" date="2020-07" db="EMBL/GenBank/DDBJ databases">
        <authorList>
            <person name="Partida-Martinez L."/>
            <person name="Huntemann M."/>
            <person name="Clum A."/>
            <person name="Wang J."/>
            <person name="Palaniappan K."/>
            <person name="Ritter S."/>
            <person name="Chen I.-M."/>
            <person name="Stamatis D."/>
            <person name="Reddy T."/>
            <person name="O'Malley R."/>
            <person name="Daum C."/>
            <person name="Shapiro N."/>
            <person name="Ivanova N."/>
            <person name="Kyrpides N."/>
            <person name="Woyke T."/>
        </authorList>
    </citation>
    <scope>NUCLEOTIDE SEQUENCE [LARGE SCALE GENOMIC DNA]</scope>
    <source>
        <strain evidence="4">AT2.8</strain>
    </source>
</reference>
<dbReference type="InterPro" id="IPR055170">
    <property type="entry name" value="GFO_IDH_MocA-like_dom"/>
</dbReference>
<proteinExistence type="predicted"/>
<dbReference type="GO" id="GO:0000166">
    <property type="term" value="F:nucleotide binding"/>
    <property type="evidence" value="ECO:0007669"/>
    <property type="project" value="InterPro"/>
</dbReference>
<evidence type="ECO:0000259" key="1">
    <source>
        <dbReference type="Pfam" id="PF01408"/>
    </source>
</evidence>
<accession>A0A852T6J6</accession>
<dbReference type="Gene3D" id="3.30.360.10">
    <property type="entry name" value="Dihydrodipicolinate Reductase, domain 2"/>
    <property type="match status" value="1"/>
</dbReference>
<sequence>MEKVRVGFVGAGGIAANHLKNIQKNDQAEIVAICDINEEVASEKAGVYGGSVYTSFDEMIKKEQLDALFISVPPFAHGEMEEKAAGKGIHLMVEKPLGLNLETTLKKAEIIKQSGIICASGYCLRYLDTVQKAKDYLQGKKIAMIRGHYLTMFVPTPWYREMEKSGGQLVEQSTHIVDLARYLSGEIAQVHANMSLQVHKDIENITIPDVTSVNIVFDTGAVGNIVSSFAQFDHRMGLEIMGEDFRVVLDGVNVSIIEKDHTIDYKSRVDVYKVQDDVFIEAILTGNPDLILSTYEDGLKTLSVTLAANQSNEAGVPVNIPLGGKTK</sequence>
<dbReference type="AlphaFoldDB" id="A0A852T6J6"/>